<name>A0A8J5W122_ZIZPA</name>
<reference evidence="2" key="2">
    <citation type="submission" date="2021-02" db="EMBL/GenBank/DDBJ databases">
        <authorList>
            <person name="Kimball J.A."/>
            <person name="Haas M.W."/>
            <person name="Macchietto M."/>
            <person name="Kono T."/>
            <person name="Duquette J."/>
            <person name="Shao M."/>
        </authorList>
    </citation>
    <scope>NUCLEOTIDE SEQUENCE</scope>
    <source>
        <tissue evidence="2">Fresh leaf tissue</tissue>
    </source>
</reference>
<evidence type="ECO:0000256" key="1">
    <source>
        <dbReference type="SAM" id="MobiDB-lite"/>
    </source>
</evidence>
<dbReference type="Proteomes" id="UP000729402">
    <property type="component" value="Unassembled WGS sequence"/>
</dbReference>
<keyword evidence="3" id="KW-1185">Reference proteome</keyword>
<organism evidence="2 3">
    <name type="scientific">Zizania palustris</name>
    <name type="common">Northern wild rice</name>
    <dbReference type="NCBI Taxonomy" id="103762"/>
    <lineage>
        <taxon>Eukaryota</taxon>
        <taxon>Viridiplantae</taxon>
        <taxon>Streptophyta</taxon>
        <taxon>Embryophyta</taxon>
        <taxon>Tracheophyta</taxon>
        <taxon>Spermatophyta</taxon>
        <taxon>Magnoliopsida</taxon>
        <taxon>Liliopsida</taxon>
        <taxon>Poales</taxon>
        <taxon>Poaceae</taxon>
        <taxon>BOP clade</taxon>
        <taxon>Oryzoideae</taxon>
        <taxon>Oryzeae</taxon>
        <taxon>Zizaniinae</taxon>
        <taxon>Zizania</taxon>
    </lineage>
</organism>
<feature type="compositionally biased region" description="Basic and acidic residues" evidence="1">
    <location>
        <begin position="56"/>
        <end position="67"/>
    </location>
</feature>
<gene>
    <name evidence="2" type="ORF">GUJ93_ZPchr0015g6994</name>
</gene>
<proteinExistence type="predicted"/>
<comment type="caution">
    <text evidence="2">The sequence shown here is derived from an EMBL/GenBank/DDBJ whole genome shotgun (WGS) entry which is preliminary data.</text>
</comment>
<accession>A0A8J5W122</accession>
<feature type="compositionally biased region" description="Low complexity" evidence="1">
    <location>
        <begin position="1"/>
        <end position="14"/>
    </location>
</feature>
<feature type="region of interest" description="Disordered" evidence="1">
    <location>
        <begin position="1"/>
        <end position="75"/>
    </location>
</feature>
<evidence type="ECO:0000313" key="2">
    <source>
        <dbReference type="EMBL" id="KAG8083506.1"/>
    </source>
</evidence>
<reference evidence="2" key="1">
    <citation type="journal article" date="2021" name="bioRxiv">
        <title>Whole Genome Assembly and Annotation of Northern Wild Rice, Zizania palustris L., Supports a Whole Genome Duplication in the Zizania Genus.</title>
        <authorList>
            <person name="Haas M."/>
            <person name="Kono T."/>
            <person name="Macchietto M."/>
            <person name="Millas R."/>
            <person name="McGilp L."/>
            <person name="Shao M."/>
            <person name="Duquette J."/>
            <person name="Hirsch C.N."/>
            <person name="Kimball J."/>
        </authorList>
    </citation>
    <scope>NUCLEOTIDE SEQUENCE</scope>
    <source>
        <tissue evidence="2">Fresh leaf tissue</tissue>
    </source>
</reference>
<protein>
    <submittedName>
        <fullName evidence="2">Uncharacterized protein</fullName>
    </submittedName>
</protein>
<evidence type="ECO:0000313" key="3">
    <source>
        <dbReference type="Proteomes" id="UP000729402"/>
    </source>
</evidence>
<dbReference type="EMBL" id="JAAALK010000085">
    <property type="protein sequence ID" value="KAG8083506.1"/>
    <property type="molecule type" value="Genomic_DNA"/>
</dbReference>
<sequence>MDFSSVSNPSVTSSDATRDKVSLQATGLSPESTEHPVTMWTSVGMVPGSPSARPDSINDKGSKDTPKKTMVTTGSPSASLLPWNTLVSKANLKRSDCLISLVYKRCCHSFVPKSSPEKGSDTSQMLTAKALEVVLHRSVRIKNKLQGFRLGSPSRQDIMQAMHVDCSQETTRKGKGVLLPAHPSLQDFINATTVGMFHTPLSIGQIKHSAIHICDIDAAQVSRDKLSADPGGTPRHFHCYNLL</sequence>
<dbReference type="AlphaFoldDB" id="A0A8J5W122"/>